<keyword evidence="3" id="KW-1185">Reference proteome</keyword>
<feature type="transmembrane region" description="Helical" evidence="1">
    <location>
        <begin position="44"/>
        <end position="62"/>
    </location>
</feature>
<feature type="transmembrane region" description="Helical" evidence="1">
    <location>
        <begin position="82"/>
        <end position="105"/>
    </location>
</feature>
<evidence type="ECO:0008006" key="4">
    <source>
        <dbReference type="Google" id="ProtNLM"/>
    </source>
</evidence>
<keyword evidence="1" id="KW-0812">Transmembrane</keyword>
<reference evidence="2 3" key="1">
    <citation type="submission" date="2024-04" db="EMBL/GenBank/DDBJ databases">
        <title>Phyllosticta paracitricarpa is synonymous to the EU quarantine fungus P. citricarpa based on phylogenomic analyses.</title>
        <authorList>
            <consortium name="Lawrence Berkeley National Laboratory"/>
            <person name="Van Ingen-Buijs V.A."/>
            <person name="Van Westerhoven A.C."/>
            <person name="Haridas S."/>
            <person name="Skiadas P."/>
            <person name="Martin F."/>
            <person name="Groenewald J.Z."/>
            <person name="Crous P.W."/>
            <person name="Seidl M.F."/>
        </authorList>
    </citation>
    <scope>NUCLEOTIDE SEQUENCE [LARGE SCALE GENOMIC DNA]</scope>
    <source>
        <strain evidence="2 3">CBS 122670</strain>
    </source>
</reference>
<comment type="caution">
    <text evidence="2">The sequence shown here is derived from an EMBL/GenBank/DDBJ whole genome shotgun (WGS) entry which is preliminary data.</text>
</comment>
<proteinExistence type="predicted"/>
<organism evidence="2 3">
    <name type="scientific">Phyllosticta citricarpa</name>
    <dbReference type="NCBI Taxonomy" id="55181"/>
    <lineage>
        <taxon>Eukaryota</taxon>
        <taxon>Fungi</taxon>
        <taxon>Dikarya</taxon>
        <taxon>Ascomycota</taxon>
        <taxon>Pezizomycotina</taxon>
        <taxon>Dothideomycetes</taxon>
        <taxon>Dothideomycetes incertae sedis</taxon>
        <taxon>Botryosphaeriales</taxon>
        <taxon>Phyllostictaceae</taxon>
        <taxon>Phyllosticta</taxon>
    </lineage>
</organism>
<protein>
    <recommendedName>
        <fullName evidence="4">Transmembrane protein</fullName>
    </recommendedName>
</protein>
<keyword evidence="1" id="KW-0472">Membrane</keyword>
<gene>
    <name evidence="2" type="ORF">IWX46DRAFT_309316</name>
</gene>
<accession>A0ABR1LKU9</accession>
<dbReference type="Proteomes" id="UP001365128">
    <property type="component" value="Unassembled WGS sequence"/>
</dbReference>
<evidence type="ECO:0000313" key="3">
    <source>
        <dbReference type="Proteomes" id="UP001365128"/>
    </source>
</evidence>
<keyword evidence="1" id="KW-1133">Transmembrane helix</keyword>
<name>A0ABR1LKU9_9PEZI</name>
<dbReference type="EMBL" id="JBBPDW010000042">
    <property type="protein sequence ID" value="KAK7534525.1"/>
    <property type="molecule type" value="Genomic_DNA"/>
</dbReference>
<sequence length="207" mass="23225">MAFSCALSSLRLTGGTTVSKEQRDAQTGTGREVVRRTRKQKSTFVFGWLSACLWSGSRLWPLAPHCVPPKRGSWLSLGPSLFFFRVSSFFARLLVGWFVVGWLALFYRRRTAFALLSLLSDVRLLSISSPFLSFLFPFSFSISLSAALGLLLHQRLHTYLSTTRLGLATQCIPRCTSAIPLFPNTYEQKNVIEPLSPPTYSAPWQPK</sequence>
<evidence type="ECO:0000313" key="2">
    <source>
        <dbReference type="EMBL" id="KAK7534525.1"/>
    </source>
</evidence>
<feature type="transmembrane region" description="Helical" evidence="1">
    <location>
        <begin position="134"/>
        <end position="152"/>
    </location>
</feature>
<evidence type="ECO:0000256" key="1">
    <source>
        <dbReference type="SAM" id="Phobius"/>
    </source>
</evidence>